<keyword evidence="2" id="KW-1185">Reference proteome</keyword>
<organism evidence="1 2">
    <name type="scientific">Vigna angularis var. angularis</name>
    <dbReference type="NCBI Taxonomy" id="157739"/>
    <lineage>
        <taxon>Eukaryota</taxon>
        <taxon>Viridiplantae</taxon>
        <taxon>Streptophyta</taxon>
        <taxon>Embryophyta</taxon>
        <taxon>Tracheophyta</taxon>
        <taxon>Spermatophyta</taxon>
        <taxon>Magnoliopsida</taxon>
        <taxon>eudicotyledons</taxon>
        <taxon>Gunneridae</taxon>
        <taxon>Pentapetalae</taxon>
        <taxon>rosids</taxon>
        <taxon>fabids</taxon>
        <taxon>Fabales</taxon>
        <taxon>Fabaceae</taxon>
        <taxon>Papilionoideae</taxon>
        <taxon>50 kb inversion clade</taxon>
        <taxon>NPAAA clade</taxon>
        <taxon>indigoferoid/millettioid clade</taxon>
        <taxon>Phaseoleae</taxon>
        <taxon>Vigna</taxon>
    </lineage>
</organism>
<protein>
    <submittedName>
        <fullName evidence="1">Uncharacterized protein</fullName>
    </submittedName>
</protein>
<accession>A0A0S3SRL3</accession>
<evidence type="ECO:0000313" key="1">
    <source>
        <dbReference type="EMBL" id="BAT95466.1"/>
    </source>
</evidence>
<reference evidence="1 2" key="1">
    <citation type="journal article" date="2015" name="Sci. Rep.">
        <title>The power of single molecule real-time sequencing technology in the de novo assembly of a eukaryotic genome.</title>
        <authorList>
            <person name="Sakai H."/>
            <person name="Naito K."/>
            <person name="Ogiso-Tanaka E."/>
            <person name="Takahashi Y."/>
            <person name="Iseki K."/>
            <person name="Muto C."/>
            <person name="Satou K."/>
            <person name="Teruya K."/>
            <person name="Shiroma A."/>
            <person name="Shimoji M."/>
            <person name="Hirano T."/>
            <person name="Itoh T."/>
            <person name="Kaga A."/>
            <person name="Tomooka N."/>
        </authorList>
    </citation>
    <scope>NUCLEOTIDE SEQUENCE [LARGE SCALE GENOMIC DNA]</scope>
    <source>
        <strain evidence="2">cv. Shumari</strain>
    </source>
</reference>
<evidence type="ECO:0000313" key="2">
    <source>
        <dbReference type="Proteomes" id="UP000291084"/>
    </source>
</evidence>
<sequence>MSSCTSCSFSSFLLLVNPPPRASHNYIRGSLRMSLNNDNNNSNFTSSSLLNSVTKLLWGHSLPPGILVASVRMAWNSAWGLMMS</sequence>
<gene>
    <name evidence="1" type="primary">Vigan.08G220100</name>
    <name evidence="1" type="ORF">VIGAN_08220100</name>
</gene>
<dbReference type="AlphaFoldDB" id="A0A0S3SRL3"/>
<dbReference type="EMBL" id="AP015041">
    <property type="protein sequence ID" value="BAT95466.1"/>
    <property type="molecule type" value="Genomic_DNA"/>
</dbReference>
<proteinExistence type="predicted"/>
<name>A0A0S3SRL3_PHAAN</name>
<dbReference type="Proteomes" id="UP000291084">
    <property type="component" value="Chromosome 8"/>
</dbReference>